<evidence type="ECO:0000256" key="6">
    <source>
        <dbReference type="ARBA" id="ARBA00023295"/>
    </source>
</evidence>
<dbReference type="PROSITE" id="PS01095">
    <property type="entry name" value="GH18_1"/>
    <property type="match status" value="1"/>
</dbReference>
<evidence type="ECO:0000256" key="8">
    <source>
        <dbReference type="RuleBase" id="RU000489"/>
    </source>
</evidence>
<keyword evidence="5" id="KW-0119">Carbohydrate metabolism</keyword>
<keyword evidence="6 8" id="KW-0326">Glycosidase</keyword>
<keyword evidence="3 8" id="KW-0378">Hydrolase</keyword>
<dbReference type="PANTHER" id="PTHR45708:SF60">
    <property type="entry name" value="III CHITINASE, PUTATIVE (AFU_ORTHOLOGUE AFUA_5G03850)-RELATED"/>
    <property type="match status" value="1"/>
</dbReference>
<evidence type="ECO:0000256" key="9">
    <source>
        <dbReference type="RuleBase" id="RU004453"/>
    </source>
</evidence>
<dbReference type="InterPro" id="IPR017853">
    <property type="entry name" value="GH"/>
</dbReference>
<dbReference type="GO" id="GO:0005576">
    <property type="term" value="C:extracellular region"/>
    <property type="evidence" value="ECO:0007669"/>
    <property type="project" value="TreeGrafter"/>
</dbReference>
<dbReference type="GO" id="GO:0008843">
    <property type="term" value="F:endochitinase activity"/>
    <property type="evidence" value="ECO:0007669"/>
    <property type="project" value="UniProtKB-EC"/>
</dbReference>
<organism evidence="11 12">
    <name type="scientific">Protomyces lactucae-debilis</name>
    <dbReference type="NCBI Taxonomy" id="2754530"/>
    <lineage>
        <taxon>Eukaryota</taxon>
        <taxon>Fungi</taxon>
        <taxon>Dikarya</taxon>
        <taxon>Ascomycota</taxon>
        <taxon>Taphrinomycotina</taxon>
        <taxon>Taphrinomycetes</taxon>
        <taxon>Taphrinales</taxon>
        <taxon>Protomycetaceae</taxon>
        <taxon>Protomyces</taxon>
    </lineage>
</organism>
<accession>A0A1Y2EXB6</accession>
<dbReference type="OMA" id="YTLWNET"/>
<keyword evidence="12" id="KW-1185">Reference proteome</keyword>
<dbReference type="GO" id="GO:0006032">
    <property type="term" value="P:chitin catabolic process"/>
    <property type="evidence" value="ECO:0007669"/>
    <property type="project" value="UniProtKB-KW"/>
</dbReference>
<dbReference type="GeneID" id="63788625"/>
<dbReference type="EC" id="3.2.1.14" evidence="2"/>
<dbReference type="InterPro" id="IPR050542">
    <property type="entry name" value="Glycosyl_Hydrlase18_Chitinase"/>
</dbReference>
<evidence type="ECO:0000256" key="3">
    <source>
        <dbReference type="ARBA" id="ARBA00022801"/>
    </source>
</evidence>
<reference evidence="11 12" key="1">
    <citation type="submission" date="2016-07" db="EMBL/GenBank/DDBJ databases">
        <title>Pervasive Adenine N6-methylation of Active Genes in Fungi.</title>
        <authorList>
            <consortium name="DOE Joint Genome Institute"/>
            <person name="Mondo S.J."/>
            <person name="Dannebaum R.O."/>
            <person name="Kuo R.C."/>
            <person name="Labutti K."/>
            <person name="Haridas S."/>
            <person name="Kuo A."/>
            <person name="Salamov A."/>
            <person name="Ahrendt S.R."/>
            <person name="Lipzen A."/>
            <person name="Sullivan W."/>
            <person name="Andreopoulos W.B."/>
            <person name="Clum A."/>
            <person name="Lindquist E."/>
            <person name="Daum C."/>
            <person name="Ramamoorthy G.K."/>
            <person name="Gryganskyi A."/>
            <person name="Culley D."/>
            <person name="Magnuson J.K."/>
            <person name="James T.Y."/>
            <person name="O'Malley M.A."/>
            <person name="Stajich J.E."/>
            <person name="Spatafora J.W."/>
            <person name="Visel A."/>
            <person name="Grigoriev I.V."/>
        </authorList>
    </citation>
    <scope>NUCLEOTIDE SEQUENCE [LARGE SCALE GENOMIC DNA]</scope>
    <source>
        <strain evidence="11 12">12-1054</strain>
    </source>
</reference>
<dbReference type="OrthoDB" id="3012298at2759"/>
<dbReference type="GO" id="GO:0000272">
    <property type="term" value="P:polysaccharide catabolic process"/>
    <property type="evidence" value="ECO:0007669"/>
    <property type="project" value="UniProtKB-KW"/>
</dbReference>
<comment type="caution">
    <text evidence="11">The sequence shown here is derived from an EMBL/GenBank/DDBJ whole genome shotgun (WGS) entry which is preliminary data.</text>
</comment>
<feature type="domain" description="GH18" evidence="10">
    <location>
        <begin position="4"/>
        <end position="299"/>
    </location>
</feature>
<evidence type="ECO:0000256" key="1">
    <source>
        <dbReference type="ARBA" id="ARBA00000822"/>
    </source>
</evidence>
<evidence type="ECO:0000256" key="5">
    <source>
        <dbReference type="ARBA" id="ARBA00023277"/>
    </source>
</evidence>
<dbReference type="Pfam" id="PF00704">
    <property type="entry name" value="Glyco_hydro_18"/>
    <property type="match status" value="1"/>
</dbReference>
<keyword evidence="7" id="KW-0624">Polysaccharide degradation</keyword>
<evidence type="ECO:0000256" key="4">
    <source>
        <dbReference type="ARBA" id="ARBA00023024"/>
    </source>
</evidence>
<dbReference type="RefSeq" id="XP_040722414.1">
    <property type="nucleotide sequence ID" value="XM_040872026.1"/>
</dbReference>
<sequence length="326" mass="36010">MTGSRVVVYHQTHHVGGMPISALPLVTHQAGVTHLIIGAVHLNETSAGGLSLNDDPPESTRYTQLWSEVPALQASGIKVMAMLGGAAQGSFQRLDAHARLSFEEYYHPLRNFLRQRNFDGIDLDVEEKMSLGGIIRLIDRLVDDFGRDFIITLAPVATALLLKGNNLSGFNYFDLEVARGRYIDFYNTQFYCGHGSLKNISSYQRILDNGWDPRRVVVGVSTNPSNCKGWVPLRTFSSVLREMQALALLRDNQPLFPGESDRGPAFGGISGWEYFNSLPGSIERPWEWASIISRLLGNMATPEPVELLAETSAARLQSIQITGGYS</sequence>
<protein>
    <recommendedName>
        <fullName evidence="2">chitinase</fullName>
        <ecNumber evidence="2">3.2.1.14</ecNumber>
    </recommendedName>
</protein>
<dbReference type="SUPFAM" id="SSF51445">
    <property type="entry name" value="(Trans)glycosidases"/>
    <property type="match status" value="1"/>
</dbReference>
<evidence type="ECO:0000259" key="10">
    <source>
        <dbReference type="PROSITE" id="PS51910"/>
    </source>
</evidence>
<dbReference type="PROSITE" id="PS51910">
    <property type="entry name" value="GH18_2"/>
    <property type="match status" value="1"/>
</dbReference>
<gene>
    <name evidence="11" type="ORF">BCR37DRAFT_403726</name>
</gene>
<comment type="catalytic activity">
    <reaction evidence="1">
        <text>Random endo-hydrolysis of N-acetyl-beta-D-glucosaminide (1-&gt;4)-beta-linkages in chitin and chitodextrins.</text>
        <dbReference type="EC" id="3.2.1.14"/>
    </reaction>
</comment>
<dbReference type="InterPro" id="IPR001579">
    <property type="entry name" value="Glyco_hydro_18_chit_AS"/>
</dbReference>
<dbReference type="InterPro" id="IPR001223">
    <property type="entry name" value="Glyco_hydro18_cat"/>
</dbReference>
<proteinExistence type="inferred from homology"/>
<dbReference type="Gene3D" id="3.20.20.80">
    <property type="entry name" value="Glycosidases"/>
    <property type="match status" value="1"/>
</dbReference>
<name>A0A1Y2EXB6_PROLT</name>
<dbReference type="AlphaFoldDB" id="A0A1Y2EXB6"/>
<evidence type="ECO:0000313" key="12">
    <source>
        <dbReference type="Proteomes" id="UP000193685"/>
    </source>
</evidence>
<dbReference type="STRING" id="56484.A0A1Y2EXB6"/>
<keyword evidence="4" id="KW-0146">Chitin degradation</keyword>
<comment type="similarity">
    <text evidence="9">Belongs to the glycosyl hydrolase 18 family.</text>
</comment>
<evidence type="ECO:0000256" key="7">
    <source>
        <dbReference type="ARBA" id="ARBA00023326"/>
    </source>
</evidence>
<dbReference type="EMBL" id="MCFI01000025">
    <property type="protein sequence ID" value="ORY75766.1"/>
    <property type="molecule type" value="Genomic_DNA"/>
</dbReference>
<evidence type="ECO:0000256" key="2">
    <source>
        <dbReference type="ARBA" id="ARBA00012729"/>
    </source>
</evidence>
<evidence type="ECO:0000313" key="11">
    <source>
        <dbReference type="EMBL" id="ORY75766.1"/>
    </source>
</evidence>
<dbReference type="Proteomes" id="UP000193685">
    <property type="component" value="Unassembled WGS sequence"/>
</dbReference>
<dbReference type="PANTHER" id="PTHR45708">
    <property type="entry name" value="ENDOCHITINASE"/>
    <property type="match status" value="1"/>
</dbReference>